<dbReference type="RefSeq" id="WP_336350488.1">
    <property type="nucleotide sequence ID" value="NZ_JAZAQL010000002.1"/>
</dbReference>
<dbReference type="Proteomes" id="UP001596395">
    <property type="component" value="Unassembled WGS sequence"/>
</dbReference>
<proteinExistence type="predicted"/>
<comment type="caution">
    <text evidence="1">The sequence shown here is derived from an EMBL/GenBank/DDBJ whole genome shotgun (WGS) entry which is preliminary data.</text>
</comment>
<dbReference type="EMBL" id="JBHSXN010000002">
    <property type="protein sequence ID" value="MFC6953530.1"/>
    <property type="molecule type" value="Genomic_DNA"/>
</dbReference>
<sequence>MPTLKRYANKRGYYIHANIGQSVVTFQVTGRAATIFEEIGYSDGSTVSWEMISQLRDRGDIYTKKSGVDYQEPNTESGGLSEKEKQVLEKYSLKRNLSNPDLVRGAIAEQTGFSKSSEEVNRIIQSISRTDHNHALYSIQAFQNVPYELLWVSTNANSIIYEFSIEEDISLTISDDRWKPDSSSGFSGTVEYPDESISFAVYDGYITRWDSSAGDSGENWSEPEENHKEAIKSDTLKSGLGFNVSNWTELLRKCFIYIENYDIRPYNKGHRGLASLSELVGKHLWMRPTSTTVSSKNRARGAGSLVETKEMKEFVIRDVDSSDWVFVEVLEGEDGGFKKNNGGVAIAEPIEFVGGR</sequence>
<evidence type="ECO:0000313" key="2">
    <source>
        <dbReference type="Proteomes" id="UP001596395"/>
    </source>
</evidence>
<keyword evidence="2" id="KW-1185">Reference proteome</keyword>
<organism evidence="1 2">
    <name type="scientific">Halorubellus litoreus</name>
    <dbReference type="NCBI Taxonomy" id="755308"/>
    <lineage>
        <taxon>Archaea</taxon>
        <taxon>Methanobacteriati</taxon>
        <taxon>Methanobacteriota</taxon>
        <taxon>Stenosarchaea group</taxon>
        <taxon>Halobacteria</taxon>
        <taxon>Halobacteriales</taxon>
        <taxon>Halorubellaceae</taxon>
        <taxon>Halorubellus</taxon>
    </lineage>
</organism>
<name>A0ABD5VDB3_9EURY</name>
<reference evidence="1 2" key="1">
    <citation type="journal article" date="2019" name="Int. J. Syst. Evol. Microbiol.">
        <title>The Global Catalogue of Microorganisms (GCM) 10K type strain sequencing project: providing services to taxonomists for standard genome sequencing and annotation.</title>
        <authorList>
            <consortium name="The Broad Institute Genomics Platform"/>
            <consortium name="The Broad Institute Genome Sequencing Center for Infectious Disease"/>
            <person name="Wu L."/>
            <person name="Ma J."/>
        </authorList>
    </citation>
    <scope>NUCLEOTIDE SEQUENCE [LARGE SCALE GENOMIC DNA]</scope>
    <source>
        <strain evidence="1 2">GX26</strain>
    </source>
</reference>
<evidence type="ECO:0000313" key="1">
    <source>
        <dbReference type="EMBL" id="MFC6953530.1"/>
    </source>
</evidence>
<gene>
    <name evidence="1" type="ORF">ACFQGB_11715</name>
</gene>
<protein>
    <submittedName>
        <fullName evidence="1">Uncharacterized protein</fullName>
    </submittedName>
</protein>
<accession>A0ABD5VDB3</accession>
<dbReference type="AlphaFoldDB" id="A0ABD5VDB3"/>